<proteinExistence type="predicted"/>
<organism evidence="3 4">
    <name type="scientific">Phascolomyces articulosus</name>
    <dbReference type="NCBI Taxonomy" id="60185"/>
    <lineage>
        <taxon>Eukaryota</taxon>
        <taxon>Fungi</taxon>
        <taxon>Fungi incertae sedis</taxon>
        <taxon>Mucoromycota</taxon>
        <taxon>Mucoromycotina</taxon>
        <taxon>Mucoromycetes</taxon>
        <taxon>Mucorales</taxon>
        <taxon>Lichtheimiaceae</taxon>
        <taxon>Phascolomyces</taxon>
    </lineage>
</organism>
<evidence type="ECO:0000313" key="4">
    <source>
        <dbReference type="Proteomes" id="UP001209540"/>
    </source>
</evidence>
<sequence length="762" mass="86502">MYITYERYLTGPMKGESSSNLFFDEQEKHKVEGEPSYSTQKQKEQFRPTYLVRTDDMKVIPGSTVQGPYYALSYAREHGMNIPADTDSMGSPVIMTDQQHEIISIDDSSINKSSAIFSMQQILKVLEEGPHDDMLARTEQNSADNGIPARTSQDSIDDETDNNLTLLRDVIPKDIRGENDDMLKNILNKLQKQHQPSVEQRRKTNFKGLIQQICKDFNIQYIWFDRMCIDYDDPQKKAHEIRHMHQIYSNAYCTIALVPELMKPNDSSMDNAAVRELPLPYTEWGKSLWTLQEAIASQQILFIGRNTYIWSKDIKSRLYSNESQSSSLIYNLCVRSSGTDITESSSNFKNTWSASDILFHARTRTCSILQDRIFALANMLPQIMENMTISYDQSIADLSMAFYSNLITKDLTLLLFGVPSNSVAVNLSKRFHLTRNGNHTNSFNLIQQEYSDENVTGAGSLSRIYNQAGLPSWTGNNINNGIHIQTWRRGLLYPISPISTNKCNVQGEKLHIASRYVRVLIQKQEDETFMDFGNTKTRCSTAKLLKPISEMINSMERSTTRISATNEHDISDPIVISVTEGKNLTFINTRHCQPPGKYSKNNDHIDDEGDPLAYFGLKTTHILPVVPDSNSNRMVWINDVSALKQEVPLAASSPMASGAWLSLTTTNEKDSDVLECIILSDICYNIGKGTEHAVMPVITKIKSIKSNKNTMPYYKAIGVCVVEKLIEFIGYRITSGEPYIVKKEMKFNESSFIQDEQEFILQ</sequence>
<reference evidence="3" key="2">
    <citation type="submission" date="2023-02" db="EMBL/GenBank/DDBJ databases">
        <authorList>
            <consortium name="DOE Joint Genome Institute"/>
            <person name="Mondo S.J."/>
            <person name="Chang Y."/>
            <person name="Wang Y."/>
            <person name="Ahrendt S."/>
            <person name="Andreopoulos W."/>
            <person name="Barry K."/>
            <person name="Beard J."/>
            <person name="Benny G.L."/>
            <person name="Blankenship S."/>
            <person name="Bonito G."/>
            <person name="Cuomo C."/>
            <person name="Desiro A."/>
            <person name="Gervers K.A."/>
            <person name="Hundley H."/>
            <person name="Kuo A."/>
            <person name="LaButti K."/>
            <person name="Lang B.F."/>
            <person name="Lipzen A."/>
            <person name="O'Donnell K."/>
            <person name="Pangilinan J."/>
            <person name="Reynolds N."/>
            <person name="Sandor L."/>
            <person name="Smith M.W."/>
            <person name="Tsang A."/>
            <person name="Grigoriev I.V."/>
            <person name="Stajich J.E."/>
            <person name="Spatafora J.W."/>
        </authorList>
    </citation>
    <scope>NUCLEOTIDE SEQUENCE</scope>
    <source>
        <strain evidence="3">RSA 2281</strain>
    </source>
</reference>
<keyword evidence="4" id="KW-1185">Reference proteome</keyword>
<feature type="region of interest" description="Disordered" evidence="1">
    <location>
        <begin position="139"/>
        <end position="158"/>
    </location>
</feature>
<dbReference type="PANTHER" id="PTHR33112:SF16">
    <property type="entry name" value="HETEROKARYON INCOMPATIBILITY DOMAIN-CONTAINING PROTEIN"/>
    <property type="match status" value="1"/>
</dbReference>
<comment type="caution">
    <text evidence="3">The sequence shown here is derived from an EMBL/GenBank/DDBJ whole genome shotgun (WGS) entry which is preliminary data.</text>
</comment>
<dbReference type="EMBL" id="JAIXMP010000001">
    <property type="protein sequence ID" value="KAI9278416.1"/>
    <property type="molecule type" value="Genomic_DNA"/>
</dbReference>
<reference evidence="3" key="1">
    <citation type="journal article" date="2022" name="IScience">
        <title>Evolution of zygomycete secretomes and the origins of terrestrial fungal ecologies.</title>
        <authorList>
            <person name="Chang Y."/>
            <person name="Wang Y."/>
            <person name="Mondo S."/>
            <person name="Ahrendt S."/>
            <person name="Andreopoulos W."/>
            <person name="Barry K."/>
            <person name="Beard J."/>
            <person name="Benny G.L."/>
            <person name="Blankenship S."/>
            <person name="Bonito G."/>
            <person name="Cuomo C."/>
            <person name="Desiro A."/>
            <person name="Gervers K.A."/>
            <person name="Hundley H."/>
            <person name="Kuo A."/>
            <person name="LaButti K."/>
            <person name="Lang B.F."/>
            <person name="Lipzen A."/>
            <person name="O'Donnell K."/>
            <person name="Pangilinan J."/>
            <person name="Reynolds N."/>
            <person name="Sandor L."/>
            <person name="Smith M.E."/>
            <person name="Tsang A."/>
            <person name="Grigoriev I.V."/>
            <person name="Stajich J.E."/>
            <person name="Spatafora J.W."/>
        </authorList>
    </citation>
    <scope>NUCLEOTIDE SEQUENCE</scope>
    <source>
        <strain evidence="3">RSA 2281</strain>
    </source>
</reference>
<dbReference type="Pfam" id="PF06985">
    <property type="entry name" value="HET"/>
    <property type="match status" value="1"/>
</dbReference>
<protein>
    <recommendedName>
        <fullName evidence="2">Heterokaryon incompatibility domain-containing protein</fullName>
    </recommendedName>
</protein>
<accession>A0AAD5PJR2</accession>
<gene>
    <name evidence="3" type="ORF">BDA99DRAFT_492096</name>
</gene>
<dbReference type="InterPro" id="IPR010730">
    <property type="entry name" value="HET"/>
</dbReference>
<feature type="compositionally biased region" description="Polar residues" evidence="1">
    <location>
        <begin position="139"/>
        <end position="154"/>
    </location>
</feature>
<dbReference type="Proteomes" id="UP001209540">
    <property type="component" value="Unassembled WGS sequence"/>
</dbReference>
<feature type="domain" description="Heterokaryon incompatibility" evidence="2">
    <location>
        <begin position="200"/>
        <end position="261"/>
    </location>
</feature>
<dbReference type="PANTHER" id="PTHR33112">
    <property type="entry name" value="DOMAIN PROTEIN, PUTATIVE-RELATED"/>
    <property type="match status" value="1"/>
</dbReference>
<name>A0AAD5PJR2_9FUNG</name>
<evidence type="ECO:0000259" key="2">
    <source>
        <dbReference type="Pfam" id="PF06985"/>
    </source>
</evidence>
<evidence type="ECO:0000313" key="3">
    <source>
        <dbReference type="EMBL" id="KAI9278416.1"/>
    </source>
</evidence>
<dbReference type="AlphaFoldDB" id="A0AAD5PJR2"/>
<evidence type="ECO:0000256" key="1">
    <source>
        <dbReference type="SAM" id="MobiDB-lite"/>
    </source>
</evidence>